<reference evidence="10 11" key="1">
    <citation type="submission" date="2016-03" db="EMBL/GenBank/DDBJ databases">
        <title>Draft genome sequence of Paenibacillus antarcticus CECT 5836.</title>
        <authorList>
            <person name="Shin S.-K."/>
            <person name="Yi H."/>
        </authorList>
    </citation>
    <scope>NUCLEOTIDE SEQUENCE [LARGE SCALE GENOMIC DNA]</scope>
    <source>
        <strain evidence="10 11">CECT 5836</strain>
    </source>
</reference>
<evidence type="ECO:0000256" key="7">
    <source>
        <dbReference type="ARBA" id="ARBA00022970"/>
    </source>
</evidence>
<dbReference type="InterPro" id="IPR050086">
    <property type="entry name" value="MetN_ABC_transporter-like"/>
</dbReference>
<dbReference type="SMART" id="SM00382">
    <property type="entry name" value="AAA"/>
    <property type="match status" value="1"/>
</dbReference>
<protein>
    <recommendedName>
        <fullName evidence="9">ABC transporter domain-containing protein</fullName>
    </recommendedName>
</protein>
<evidence type="ECO:0000256" key="1">
    <source>
        <dbReference type="ARBA" id="ARBA00005417"/>
    </source>
</evidence>
<evidence type="ECO:0000256" key="4">
    <source>
        <dbReference type="ARBA" id="ARBA00022741"/>
    </source>
</evidence>
<dbReference type="PROSITE" id="PS50893">
    <property type="entry name" value="ABC_TRANSPORTER_2"/>
    <property type="match status" value="1"/>
</dbReference>
<name>A0A162QEZ7_9BACL</name>
<evidence type="ECO:0000313" key="10">
    <source>
        <dbReference type="EMBL" id="OAB47960.1"/>
    </source>
</evidence>
<feature type="domain" description="ABC transporter" evidence="9">
    <location>
        <begin position="2"/>
        <end position="241"/>
    </location>
</feature>
<keyword evidence="11" id="KW-1185">Reference proteome</keyword>
<dbReference type="GO" id="GO:0005886">
    <property type="term" value="C:plasma membrane"/>
    <property type="evidence" value="ECO:0007669"/>
    <property type="project" value="UniProtKB-ARBA"/>
</dbReference>
<dbReference type="GO" id="GO:0016887">
    <property type="term" value="F:ATP hydrolysis activity"/>
    <property type="evidence" value="ECO:0007669"/>
    <property type="project" value="InterPro"/>
</dbReference>
<sequence length="253" mass="27608">MISLHQVSKTFVTSSSRFKAVDEVSLDVGAGEIHGIIGSSGAGKSTLLRMINLLERPDKGTVIVDGNDLTSMTDRKLREARRSMGMIFQSFNLVNNRTVSGNVSMPLEMAGLGKKERAERVREYLDFVGIGDKAEEYPSRLSGGQQQRVAIARALVNHPKVLLCDEPTSSLDPQTTAGILDVLKHINRNFGVTVVIVTHEMNVVTNMCTTVSMMENGGLINTFKAEQGNTISSEDISRMTVGLSRDKVRDTHA</sequence>
<evidence type="ECO:0000256" key="8">
    <source>
        <dbReference type="ARBA" id="ARBA00023136"/>
    </source>
</evidence>
<dbReference type="SUPFAM" id="SSF52540">
    <property type="entry name" value="P-loop containing nucleoside triphosphate hydrolases"/>
    <property type="match status" value="1"/>
</dbReference>
<dbReference type="EMBL" id="LVJI01000002">
    <property type="protein sequence ID" value="OAB47960.1"/>
    <property type="molecule type" value="Genomic_DNA"/>
</dbReference>
<dbReference type="GO" id="GO:0006865">
    <property type="term" value="P:amino acid transport"/>
    <property type="evidence" value="ECO:0007669"/>
    <property type="project" value="UniProtKB-KW"/>
</dbReference>
<organism evidence="10 11">
    <name type="scientific">Paenibacillus antarcticus</name>
    <dbReference type="NCBI Taxonomy" id="253703"/>
    <lineage>
        <taxon>Bacteria</taxon>
        <taxon>Bacillati</taxon>
        <taxon>Bacillota</taxon>
        <taxon>Bacilli</taxon>
        <taxon>Bacillales</taxon>
        <taxon>Paenibacillaceae</taxon>
        <taxon>Paenibacillus</taxon>
    </lineage>
</organism>
<dbReference type="RefSeq" id="WP_068646616.1">
    <property type="nucleotide sequence ID" value="NZ_CP043611.1"/>
</dbReference>
<dbReference type="PANTHER" id="PTHR43166">
    <property type="entry name" value="AMINO ACID IMPORT ATP-BINDING PROTEIN"/>
    <property type="match status" value="1"/>
</dbReference>
<evidence type="ECO:0000313" key="11">
    <source>
        <dbReference type="Proteomes" id="UP000077355"/>
    </source>
</evidence>
<dbReference type="InterPro" id="IPR003439">
    <property type="entry name" value="ABC_transporter-like_ATP-bd"/>
</dbReference>
<dbReference type="FunFam" id="3.40.50.300:FF:000056">
    <property type="entry name" value="Cell division ATP-binding protein FtsE"/>
    <property type="match status" value="1"/>
</dbReference>
<evidence type="ECO:0000256" key="3">
    <source>
        <dbReference type="ARBA" id="ARBA00022475"/>
    </source>
</evidence>
<accession>A0A162QEZ7</accession>
<dbReference type="Proteomes" id="UP000077355">
    <property type="component" value="Unassembled WGS sequence"/>
</dbReference>
<keyword evidence="6" id="KW-1278">Translocase</keyword>
<dbReference type="PROSITE" id="PS00211">
    <property type="entry name" value="ABC_TRANSPORTER_1"/>
    <property type="match status" value="1"/>
</dbReference>
<dbReference type="AlphaFoldDB" id="A0A162QEZ7"/>
<keyword evidence="2" id="KW-0813">Transport</keyword>
<keyword evidence="3" id="KW-1003">Cell membrane</keyword>
<dbReference type="GO" id="GO:0005524">
    <property type="term" value="F:ATP binding"/>
    <property type="evidence" value="ECO:0007669"/>
    <property type="project" value="UniProtKB-KW"/>
</dbReference>
<comment type="caution">
    <text evidence="10">The sequence shown here is derived from an EMBL/GenBank/DDBJ whole genome shotgun (WGS) entry which is preliminary data.</text>
</comment>
<evidence type="ECO:0000259" key="9">
    <source>
        <dbReference type="PROSITE" id="PS50893"/>
    </source>
</evidence>
<evidence type="ECO:0000256" key="6">
    <source>
        <dbReference type="ARBA" id="ARBA00022967"/>
    </source>
</evidence>
<dbReference type="InterPro" id="IPR017871">
    <property type="entry name" value="ABC_transporter-like_CS"/>
</dbReference>
<dbReference type="InterPro" id="IPR027417">
    <property type="entry name" value="P-loop_NTPase"/>
</dbReference>
<dbReference type="OrthoDB" id="9802264at2"/>
<dbReference type="InterPro" id="IPR003593">
    <property type="entry name" value="AAA+_ATPase"/>
</dbReference>
<gene>
    <name evidence="10" type="ORF">PBAT_03540</name>
</gene>
<evidence type="ECO:0000256" key="2">
    <source>
        <dbReference type="ARBA" id="ARBA00022448"/>
    </source>
</evidence>
<dbReference type="Gene3D" id="3.40.50.300">
    <property type="entry name" value="P-loop containing nucleotide triphosphate hydrolases"/>
    <property type="match status" value="1"/>
</dbReference>
<dbReference type="PANTHER" id="PTHR43166:SF30">
    <property type="entry name" value="METHIONINE IMPORT ATP-BINDING PROTEIN METN"/>
    <property type="match status" value="1"/>
</dbReference>
<keyword evidence="8" id="KW-0472">Membrane</keyword>
<proteinExistence type="inferred from homology"/>
<keyword evidence="5" id="KW-0067">ATP-binding</keyword>
<dbReference type="Pfam" id="PF00005">
    <property type="entry name" value="ABC_tran"/>
    <property type="match status" value="1"/>
</dbReference>
<evidence type="ECO:0000256" key="5">
    <source>
        <dbReference type="ARBA" id="ARBA00022840"/>
    </source>
</evidence>
<keyword evidence="4" id="KW-0547">Nucleotide-binding</keyword>
<comment type="similarity">
    <text evidence="1">Belongs to the ABC transporter superfamily.</text>
</comment>
<keyword evidence="7" id="KW-0029">Amino-acid transport</keyword>